<gene>
    <name evidence="7" type="ORF">RND81_09G027300</name>
</gene>
<dbReference type="Proteomes" id="UP001443914">
    <property type="component" value="Unassembled WGS sequence"/>
</dbReference>
<sequence length="200" mass="22661">MALNSFDVIEGSAIICKECAKKPSFMAPNIGASSSAPNPVDYSQLDVSSIFENLTGEDFLTDALMSDDLDNQENVAIEVNRNVYQPPHPELTFLFEKVLTRTDCNPGPNRFLLPKHLAEAFLPMPPDEQKMPLAVKDTQGRTWNFVMRWWPHKNGRKYVLDGVRSCIQTMKWETGNTLKFYRQFPSGEHVIVLERNPDAA</sequence>
<reference evidence="7" key="1">
    <citation type="submission" date="2024-03" db="EMBL/GenBank/DDBJ databases">
        <title>WGS assembly of Saponaria officinalis var. Norfolk2.</title>
        <authorList>
            <person name="Jenkins J."/>
            <person name="Shu S."/>
            <person name="Grimwood J."/>
            <person name="Barry K."/>
            <person name="Goodstein D."/>
            <person name="Schmutz J."/>
            <person name="Leebens-Mack J."/>
            <person name="Osbourn A."/>
        </authorList>
    </citation>
    <scope>NUCLEOTIDE SEQUENCE [LARGE SCALE GENOMIC DNA]</scope>
    <source>
        <strain evidence="7">JIC</strain>
    </source>
</reference>
<dbReference type="InterPro" id="IPR003340">
    <property type="entry name" value="B3_DNA-bd"/>
</dbReference>
<protein>
    <recommendedName>
        <fullName evidence="6">TF-B3 domain-containing protein</fullName>
    </recommendedName>
</protein>
<dbReference type="AlphaFoldDB" id="A0AAW1II10"/>
<evidence type="ECO:0000313" key="7">
    <source>
        <dbReference type="EMBL" id="KAK9689002.1"/>
    </source>
</evidence>
<keyword evidence="5" id="KW-0539">Nucleus</keyword>
<dbReference type="GO" id="GO:0005634">
    <property type="term" value="C:nucleus"/>
    <property type="evidence" value="ECO:0007669"/>
    <property type="project" value="UniProtKB-SubCell"/>
</dbReference>
<evidence type="ECO:0000256" key="5">
    <source>
        <dbReference type="ARBA" id="ARBA00023242"/>
    </source>
</evidence>
<feature type="domain" description="TF-B3" evidence="6">
    <location>
        <begin position="95"/>
        <end position="196"/>
    </location>
</feature>
<evidence type="ECO:0000256" key="4">
    <source>
        <dbReference type="ARBA" id="ARBA00023163"/>
    </source>
</evidence>
<evidence type="ECO:0000313" key="8">
    <source>
        <dbReference type="Proteomes" id="UP001443914"/>
    </source>
</evidence>
<dbReference type="Pfam" id="PF02362">
    <property type="entry name" value="B3"/>
    <property type="match status" value="1"/>
</dbReference>
<organism evidence="7 8">
    <name type="scientific">Saponaria officinalis</name>
    <name type="common">Common soapwort</name>
    <name type="synonym">Lychnis saponaria</name>
    <dbReference type="NCBI Taxonomy" id="3572"/>
    <lineage>
        <taxon>Eukaryota</taxon>
        <taxon>Viridiplantae</taxon>
        <taxon>Streptophyta</taxon>
        <taxon>Embryophyta</taxon>
        <taxon>Tracheophyta</taxon>
        <taxon>Spermatophyta</taxon>
        <taxon>Magnoliopsida</taxon>
        <taxon>eudicotyledons</taxon>
        <taxon>Gunneridae</taxon>
        <taxon>Pentapetalae</taxon>
        <taxon>Caryophyllales</taxon>
        <taxon>Caryophyllaceae</taxon>
        <taxon>Caryophylleae</taxon>
        <taxon>Saponaria</taxon>
    </lineage>
</organism>
<keyword evidence="8" id="KW-1185">Reference proteome</keyword>
<comment type="subcellular location">
    <subcellularLocation>
        <location evidence="1">Nucleus</location>
    </subcellularLocation>
</comment>
<keyword evidence="4" id="KW-0804">Transcription</keyword>
<name>A0AAW1II10_SAPOF</name>
<accession>A0AAW1II10</accession>
<dbReference type="PANTHER" id="PTHR46245">
    <property type="entry name" value="B3 DOMAIN-CONTAINING PROTEIN OS07G0563300"/>
    <property type="match status" value="1"/>
</dbReference>
<evidence type="ECO:0000256" key="2">
    <source>
        <dbReference type="ARBA" id="ARBA00023015"/>
    </source>
</evidence>
<evidence type="ECO:0000259" key="6">
    <source>
        <dbReference type="SMART" id="SM01019"/>
    </source>
</evidence>
<evidence type="ECO:0000256" key="3">
    <source>
        <dbReference type="ARBA" id="ARBA00023125"/>
    </source>
</evidence>
<dbReference type="SMART" id="SM01019">
    <property type="entry name" value="B3"/>
    <property type="match status" value="1"/>
</dbReference>
<keyword evidence="3" id="KW-0238">DNA-binding</keyword>
<dbReference type="SUPFAM" id="SSF101936">
    <property type="entry name" value="DNA-binding pseudobarrel domain"/>
    <property type="match status" value="1"/>
</dbReference>
<dbReference type="InterPro" id="IPR015300">
    <property type="entry name" value="DNA-bd_pseudobarrel_sf"/>
</dbReference>
<keyword evidence="2" id="KW-0805">Transcription regulation</keyword>
<dbReference type="PANTHER" id="PTHR46245:SF6">
    <property type="entry name" value="B3 DOMAIN-CONTAINING PROTEIN OS07G0563300-LIKE"/>
    <property type="match status" value="1"/>
</dbReference>
<proteinExistence type="predicted"/>
<dbReference type="Gene3D" id="2.40.330.10">
    <property type="entry name" value="DNA-binding pseudobarrel domain"/>
    <property type="match status" value="1"/>
</dbReference>
<dbReference type="EMBL" id="JBDFQZ010000009">
    <property type="protein sequence ID" value="KAK9689002.1"/>
    <property type="molecule type" value="Genomic_DNA"/>
</dbReference>
<dbReference type="CDD" id="cd10017">
    <property type="entry name" value="B3_DNA"/>
    <property type="match status" value="1"/>
</dbReference>
<comment type="caution">
    <text evidence="7">The sequence shown here is derived from an EMBL/GenBank/DDBJ whole genome shotgun (WGS) entry which is preliminary data.</text>
</comment>
<evidence type="ECO:0000256" key="1">
    <source>
        <dbReference type="ARBA" id="ARBA00004123"/>
    </source>
</evidence>
<dbReference type="GO" id="GO:0003677">
    <property type="term" value="F:DNA binding"/>
    <property type="evidence" value="ECO:0007669"/>
    <property type="project" value="UniProtKB-KW"/>
</dbReference>